<gene>
    <name evidence="7" type="ORF">Bfra_012330</name>
</gene>
<dbReference type="SUPFAM" id="SSF103473">
    <property type="entry name" value="MFS general substrate transporter"/>
    <property type="match status" value="2"/>
</dbReference>
<name>A0A8H6AJG2_9HELO</name>
<dbReference type="PANTHER" id="PTHR23502">
    <property type="entry name" value="MAJOR FACILITATOR SUPERFAMILY"/>
    <property type="match status" value="1"/>
</dbReference>
<evidence type="ECO:0000256" key="4">
    <source>
        <dbReference type="ARBA" id="ARBA00023136"/>
    </source>
</evidence>
<dbReference type="EMBL" id="JABFCT010000022">
    <property type="protein sequence ID" value="KAF5868420.1"/>
    <property type="molecule type" value="Genomic_DNA"/>
</dbReference>
<evidence type="ECO:0000256" key="3">
    <source>
        <dbReference type="ARBA" id="ARBA00022989"/>
    </source>
</evidence>
<dbReference type="PANTHER" id="PTHR23502:SF163">
    <property type="entry name" value="MAJOR FACILITATOR SUPERFAMILY (MFS) PROFILE DOMAIN-CONTAINING PROTEIN"/>
    <property type="match status" value="1"/>
</dbReference>
<comment type="caution">
    <text evidence="7">The sequence shown here is derived from an EMBL/GenBank/DDBJ whole genome shotgun (WGS) entry which is preliminary data.</text>
</comment>
<evidence type="ECO:0000256" key="2">
    <source>
        <dbReference type="ARBA" id="ARBA00022692"/>
    </source>
</evidence>
<feature type="transmembrane region" description="Helical" evidence="5">
    <location>
        <begin position="301"/>
        <end position="324"/>
    </location>
</feature>
<evidence type="ECO:0000256" key="5">
    <source>
        <dbReference type="SAM" id="Phobius"/>
    </source>
</evidence>
<evidence type="ECO:0000313" key="7">
    <source>
        <dbReference type="EMBL" id="KAF5868420.1"/>
    </source>
</evidence>
<sequence>MSSQALPSTTESAKAECSPGFIENTQQIVELGSGSQCFYELHGSEDPQNWSKFRKWSIIGVISAMTLVVNLATGMCTPAAPQILEEISPNASKVYINIVVSIWELGEACGPLLAAPLSEVYGRYPIYHIANVLFVVFSIAGALSTNIGMLVAFRFFNGFAVASITLNSSIVGDMFIIQERGRAMAVMGIAPLLGPVSGPLIGGYMSEAIGIGMTSGVFVCGAVLDRYVKKMKASGNMKPEHRLLVMVIGSPTLLIGLFLYGWSAQGHNHWIVPVLGTAILGFGVAVTIVPTSSYLVDAFGIHVASSLAAMVTMRCVVGALPPLAGPALYNNLGLGWGNSVLGFVALVFMPVPLILMRRGEKIRMKSNLQVTF</sequence>
<dbReference type="InterPro" id="IPR036259">
    <property type="entry name" value="MFS_trans_sf"/>
</dbReference>
<proteinExistence type="predicted"/>
<feature type="transmembrane region" description="Helical" evidence="5">
    <location>
        <begin position="244"/>
        <end position="264"/>
    </location>
</feature>
<organism evidence="7 8">
    <name type="scientific">Botrytis fragariae</name>
    <dbReference type="NCBI Taxonomy" id="1964551"/>
    <lineage>
        <taxon>Eukaryota</taxon>
        <taxon>Fungi</taxon>
        <taxon>Dikarya</taxon>
        <taxon>Ascomycota</taxon>
        <taxon>Pezizomycotina</taxon>
        <taxon>Leotiomycetes</taxon>
        <taxon>Helotiales</taxon>
        <taxon>Sclerotiniaceae</taxon>
        <taxon>Botrytis</taxon>
    </lineage>
</organism>
<evidence type="ECO:0000259" key="6">
    <source>
        <dbReference type="PROSITE" id="PS50850"/>
    </source>
</evidence>
<evidence type="ECO:0000313" key="8">
    <source>
        <dbReference type="Proteomes" id="UP000531561"/>
    </source>
</evidence>
<dbReference type="InterPro" id="IPR020846">
    <property type="entry name" value="MFS_dom"/>
</dbReference>
<accession>A0A8H6AJG2</accession>
<reference evidence="7 8" key="1">
    <citation type="journal article" date="2020" name="Phytopathology">
        <title>A high-quality genome resource of Botrytis fragariae, a new and rapidly spreading fungal pathogen causing strawberry gray mold in the U.S.A.</title>
        <authorList>
            <person name="Wu Y."/>
            <person name="Saski C.A."/>
            <person name="Schnabel G."/>
            <person name="Xiao S."/>
            <person name="Hu M."/>
        </authorList>
    </citation>
    <scope>NUCLEOTIDE SEQUENCE [LARGE SCALE GENOMIC DNA]</scope>
    <source>
        <strain evidence="7 8">BVB16</strain>
    </source>
</reference>
<dbReference type="OrthoDB" id="5296287at2759"/>
<dbReference type="AlphaFoldDB" id="A0A8H6AJG2"/>
<feature type="domain" description="Major facilitator superfamily (MFS) profile" evidence="6">
    <location>
        <begin position="58"/>
        <end position="372"/>
    </location>
</feature>
<keyword evidence="2 5" id="KW-0812">Transmembrane</keyword>
<keyword evidence="8" id="KW-1185">Reference proteome</keyword>
<dbReference type="PROSITE" id="PS50850">
    <property type="entry name" value="MFS"/>
    <property type="match status" value="1"/>
</dbReference>
<dbReference type="GeneID" id="59266339"/>
<feature type="transmembrane region" description="Helical" evidence="5">
    <location>
        <begin position="208"/>
        <end position="224"/>
    </location>
</feature>
<dbReference type="GO" id="GO:0022857">
    <property type="term" value="F:transmembrane transporter activity"/>
    <property type="evidence" value="ECO:0007669"/>
    <property type="project" value="InterPro"/>
</dbReference>
<feature type="transmembrane region" description="Helical" evidence="5">
    <location>
        <begin position="155"/>
        <end position="176"/>
    </location>
</feature>
<evidence type="ECO:0000256" key="1">
    <source>
        <dbReference type="ARBA" id="ARBA00004141"/>
    </source>
</evidence>
<comment type="subcellular location">
    <subcellularLocation>
        <location evidence="1">Membrane</location>
        <topology evidence="1">Multi-pass membrane protein</topology>
    </subcellularLocation>
</comment>
<dbReference type="Pfam" id="PF07690">
    <property type="entry name" value="MFS_1"/>
    <property type="match status" value="1"/>
</dbReference>
<dbReference type="RefSeq" id="XP_037187369.1">
    <property type="nucleotide sequence ID" value="XM_037342647.1"/>
</dbReference>
<protein>
    <submittedName>
        <fullName evidence="7">Putative mfs multidrug protein</fullName>
    </submittedName>
</protein>
<dbReference type="Gene3D" id="1.20.1250.20">
    <property type="entry name" value="MFS general substrate transporter like domains"/>
    <property type="match status" value="2"/>
</dbReference>
<feature type="transmembrane region" description="Helical" evidence="5">
    <location>
        <begin position="56"/>
        <end position="74"/>
    </location>
</feature>
<feature type="transmembrane region" description="Helical" evidence="5">
    <location>
        <begin position="270"/>
        <end position="289"/>
    </location>
</feature>
<keyword evidence="4 5" id="KW-0472">Membrane</keyword>
<keyword evidence="3 5" id="KW-1133">Transmembrane helix</keyword>
<dbReference type="Proteomes" id="UP000531561">
    <property type="component" value="Unassembled WGS sequence"/>
</dbReference>
<dbReference type="GO" id="GO:0016020">
    <property type="term" value="C:membrane"/>
    <property type="evidence" value="ECO:0007669"/>
    <property type="project" value="UniProtKB-SubCell"/>
</dbReference>
<dbReference type="InterPro" id="IPR011701">
    <property type="entry name" value="MFS"/>
</dbReference>
<feature type="transmembrane region" description="Helical" evidence="5">
    <location>
        <begin position="126"/>
        <end position="149"/>
    </location>
</feature>
<feature type="transmembrane region" description="Helical" evidence="5">
    <location>
        <begin position="336"/>
        <end position="355"/>
    </location>
</feature>